<evidence type="ECO:0000256" key="3">
    <source>
        <dbReference type="ARBA" id="ARBA00022475"/>
    </source>
</evidence>
<dbReference type="Pfam" id="PF20154">
    <property type="entry name" value="LNT_N"/>
    <property type="match status" value="1"/>
</dbReference>
<feature type="transmembrane region" description="Helical" evidence="9">
    <location>
        <begin position="73"/>
        <end position="94"/>
    </location>
</feature>
<keyword evidence="6 9" id="KW-1133">Transmembrane helix</keyword>
<feature type="transmembrane region" description="Helical" evidence="9">
    <location>
        <begin position="100"/>
        <end position="125"/>
    </location>
</feature>
<evidence type="ECO:0000256" key="7">
    <source>
        <dbReference type="ARBA" id="ARBA00023136"/>
    </source>
</evidence>
<proteinExistence type="inferred from homology"/>
<comment type="function">
    <text evidence="9">Catalyzes the phospholipid dependent N-acylation of the N-terminal cysteine of apolipoprotein, the last step in lipoprotein maturation.</text>
</comment>
<dbReference type="Pfam" id="PF00795">
    <property type="entry name" value="CN_hydrolase"/>
    <property type="match status" value="1"/>
</dbReference>
<evidence type="ECO:0000256" key="6">
    <source>
        <dbReference type="ARBA" id="ARBA00022989"/>
    </source>
</evidence>
<comment type="similarity">
    <text evidence="2 9">Belongs to the CN hydrolase family. Apolipoprotein N-acyltransferase subfamily.</text>
</comment>
<dbReference type="GO" id="GO:0042158">
    <property type="term" value="P:lipoprotein biosynthetic process"/>
    <property type="evidence" value="ECO:0007669"/>
    <property type="project" value="UniProtKB-UniRule"/>
</dbReference>
<dbReference type="Proteomes" id="UP000004659">
    <property type="component" value="Unassembled WGS sequence"/>
</dbReference>
<keyword evidence="7 9" id="KW-0472">Membrane</keyword>
<dbReference type="InterPro" id="IPR036526">
    <property type="entry name" value="C-N_Hydrolase_sf"/>
</dbReference>
<dbReference type="GeneID" id="45125401"/>
<dbReference type="NCBIfam" id="TIGR00546">
    <property type="entry name" value="lnt"/>
    <property type="match status" value="1"/>
</dbReference>
<dbReference type="EMBL" id="EQ999546">
    <property type="protein sequence ID" value="EEZ30162.1"/>
    <property type="molecule type" value="Genomic_DNA"/>
</dbReference>
<accession>A0A0E1XA92</accession>
<feature type="domain" description="CN hydrolase" evidence="10">
    <location>
        <begin position="245"/>
        <end position="494"/>
    </location>
</feature>
<dbReference type="EC" id="2.3.1.269" evidence="9"/>
<dbReference type="PANTHER" id="PTHR38686">
    <property type="entry name" value="APOLIPOPROTEIN N-ACYLTRANSFERASE"/>
    <property type="match status" value="1"/>
</dbReference>
<name>A0A0E1XA92_9HYPH</name>
<reference evidence="11" key="1">
    <citation type="submission" date="2009-01" db="EMBL/GenBank/DDBJ databases">
        <title>The Genome Sequence of Brucella pinnipedialis M292/94/1.</title>
        <authorList>
            <consortium name="The Broad Institute Genome Sequencing Platform"/>
            <person name="Ward D."/>
            <person name="Young S.K."/>
            <person name="Kodira C.D."/>
            <person name="Zeng Q."/>
            <person name="Koehrsen M."/>
            <person name="Alvarado L."/>
            <person name="Berlin A."/>
            <person name="Borenstein D."/>
            <person name="Chen Z."/>
            <person name="Engels R."/>
            <person name="Freedman E."/>
            <person name="Gellesch M."/>
            <person name="Goldberg J."/>
            <person name="Griggs A."/>
            <person name="Gujja S."/>
            <person name="Heiman D."/>
            <person name="Hepburn T."/>
            <person name="Howarth C."/>
            <person name="Jen D."/>
            <person name="Larson L."/>
            <person name="Lewis B."/>
            <person name="Mehta T."/>
            <person name="Park D."/>
            <person name="Pearson M."/>
            <person name="Roberts A."/>
            <person name="Saif S."/>
            <person name="Shea T."/>
            <person name="Shenoy N."/>
            <person name="Sisk P."/>
            <person name="Stolte C."/>
            <person name="Sykes S."/>
            <person name="Walk T."/>
            <person name="White J."/>
            <person name="Yandava C."/>
            <person name="Whatmore A.M."/>
            <person name="Perrett L.L."/>
            <person name="O'Callaghan D."/>
            <person name="Nusbaum C."/>
            <person name="Galagan J."/>
            <person name="Birren B."/>
        </authorList>
    </citation>
    <scope>NUCLEOTIDE SEQUENCE [LARGE SCALE GENOMIC DNA]</scope>
    <source>
        <strain evidence="11">M292/94/1</strain>
    </source>
</reference>
<feature type="transmembrane region" description="Helical" evidence="9">
    <location>
        <begin position="36"/>
        <end position="52"/>
    </location>
</feature>
<comment type="pathway">
    <text evidence="9">Protein modification; lipoprotein biosynthesis (N-acyl transfer).</text>
</comment>
<dbReference type="SUPFAM" id="SSF56317">
    <property type="entry name" value="Carbon-nitrogen hydrolase"/>
    <property type="match status" value="1"/>
</dbReference>
<dbReference type="InterPro" id="IPR045378">
    <property type="entry name" value="LNT_N"/>
</dbReference>
<dbReference type="UniPathway" id="UPA00666"/>
<dbReference type="InterPro" id="IPR003010">
    <property type="entry name" value="C-N_Hydrolase"/>
</dbReference>
<dbReference type="InterPro" id="IPR004563">
    <property type="entry name" value="Apolipo_AcylTrfase"/>
</dbReference>
<evidence type="ECO:0000256" key="4">
    <source>
        <dbReference type="ARBA" id="ARBA00022679"/>
    </source>
</evidence>
<feature type="transmembrane region" description="Helical" evidence="9">
    <location>
        <begin position="207"/>
        <end position="227"/>
    </location>
</feature>
<keyword evidence="4 9" id="KW-0808">Transferase</keyword>
<feature type="transmembrane region" description="Helical" evidence="9">
    <location>
        <begin position="137"/>
        <end position="160"/>
    </location>
</feature>
<keyword evidence="8 9" id="KW-0012">Acyltransferase</keyword>
<dbReference type="HAMAP" id="MF_01148">
    <property type="entry name" value="Lnt"/>
    <property type="match status" value="1"/>
</dbReference>
<organism evidence="11">
    <name type="scientific">Brucella pinnipedialis M292/94/1</name>
    <dbReference type="NCBI Taxonomy" id="520462"/>
    <lineage>
        <taxon>Bacteria</taxon>
        <taxon>Pseudomonadati</taxon>
        <taxon>Pseudomonadota</taxon>
        <taxon>Alphaproteobacteria</taxon>
        <taxon>Hyphomicrobiales</taxon>
        <taxon>Brucellaceae</taxon>
        <taxon>Brucella/Ochrobactrum group</taxon>
        <taxon>Brucella</taxon>
    </lineage>
</organism>
<keyword evidence="11" id="KW-0449">Lipoprotein</keyword>
<dbReference type="GO" id="GO:0005886">
    <property type="term" value="C:plasma membrane"/>
    <property type="evidence" value="ECO:0007669"/>
    <property type="project" value="UniProtKB-SubCell"/>
</dbReference>
<dbReference type="PROSITE" id="PS50263">
    <property type="entry name" value="CN_HYDROLASE"/>
    <property type="match status" value="1"/>
</dbReference>
<feature type="transmembrane region" description="Helical" evidence="9">
    <location>
        <begin position="505"/>
        <end position="526"/>
    </location>
</feature>
<evidence type="ECO:0000313" key="11">
    <source>
        <dbReference type="EMBL" id="EEZ30162.1"/>
    </source>
</evidence>
<dbReference type="GeneID" id="99644820"/>
<evidence type="ECO:0000256" key="5">
    <source>
        <dbReference type="ARBA" id="ARBA00022692"/>
    </source>
</evidence>
<evidence type="ECO:0000256" key="2">
    <source>
        <dbReference type="ARBA" id="ARBA00010065"/>
    </source>
</evidence>
<dbReference type="HOGENOM" id="CLU_019563_3_1_5"/>
<sequence>MIARLAGRIILLSGWRRALAAFLSGAFATLTQPPFDIFVAGFVSFPVLVWLIDGAIARTDAGPLRRLLPAAKVGWWFGFGYFVSGLWWIGTALLVDADQFAWALPLAVLGLPAFLALFYAFAAMIARLLWSDGLGRILALAFGFALAEWLRTFIFTGFPWNLIGYAAMPVPLLMQSVAVIGLVGMSALAVFVFAAPALLTGGHFARTGIGLAIFLALAHVGFGAWTLSRAPAIVDENGPLAVRIVQPSIAQAMKWDNAERRAIFDKLVGLTEEAPAEGKPRPDVIVWPETAIPYILESTPQALAHIGDALQEGQVLLAGAVREEKGADGGEPRYYNSIYTIDDRGRIVSTADKVHLVPFGEYLPFESFLRGLGLQEVVEMPGGFTAGTTRHALAVKDGRSFLPLICYEAIFPDELGYEGAGASAIINVTNDAWYGDTPGPYQHFRQAQVRAVEQGLPLIRAANNGLSAIVDTYGRITGSLALDAVGVVDSYLPSPRDPFWGRPPGWIQTVLILLTLLAASVGLILYSRRRFH</sequence>
<evidence type="ECO:0000256" key="9">
    <source>
        <dbReference type="HAMAP-Rule" id="MF_01148"/>
    </source>
</evidence>
<gene>
    <name evidence="9" type="primary">lnt</name>
    <name evidence="11" type="ORF">BALG_00281</name>
</gene>
<comment type="catalytic activity">
    <reaction evidence="9">
        <text>N-terminal S-1,2-diacyl-sn-glyceryl-L-cysteinyl-[lipoprotein] + a glycerophospholipid = N-acyl-S-1,2-diacyl-sn-glyceryl-L-cysteinyl-[lipoprotein] + a 2-acyl-sn-glycero-3-phospholipid + H(+)</text>
        <dbReference type="Rhea" id="RHEA:48228"/>
        <dbReference type="Rhea" id="RHEA-COMP:14681"/>
        <dbReference type="Rhea" id="RHEA-COMP:14684"/>
        <dbReference type="ChEBI" id="CHEBI:15378"/>
        <dbReference type="ChEBI" id="CHEBI:136912"/>
        <dbReference type="ChEBI" id="CHEBI:140656"/>
        <dbReference type="ChEBI" id="CHEBI:140657"/>
        <dbReference type="ChEBI" id="CHEBI:140660"/>
        <dbReference type="EC" id="2.3.1.269"/>
    </reaction>
</comment>
<keyword evidence="3 9" id="KW-1003">Cell membrane</keyword>
<comment type="subcellular location">
    <subcellularLocation>
        <location evidence="1 9">Cell membrane</location>
        <topology evidence="1 9">Multi-pass membrane protein</topology>
    </subcellularLocation>
</comment>
<evidence type="ECO:0000256" key="8">
    <source>
        <dbReference type="ARBA" id="ARBA00023315"/>
    </source>
</evidence>
<evidence type="ECO:0000259" key="10">
    <source>
        <dbReference type="PROSITE" id="PS50263"/>
    </source>
</evidence>
<protein>
    <recommendedName>
        <fullName evidence="9">Apolipoprotein N-acyltransferase</fullName>
        <shortName evidence="9">ALP N-acyltransferase</shortName>
        <ecNumber evidence="9">2.3.1.269</ecNumber>
    </recommendedName>
</protein>
<feature type="transmembrane region" description="Helical" evidence="9">
    <location>
        <begin position="172"/>
        <end position="195"/>
    </location>
</feature>
<dbReference type="RefSeq" id="WP_004687798.1">
    <property type="nucleotide sequence ID" value="NZ_EQ999546.1"/>
</dbReference>
<dbReference type="AlphaFoldDB" id="A0A0E1XA92"/>
<dbReference type="CDD" id="cd07571">
    <property type="entry name" value="ALP_N-acyl_transferase"/>
    <property type="match status" value="1"/>
</dbReference>
<keyword evidence="5 9" id="KW-0812">Transmembrane</keyword>
<dbReference type="PANTHER" id="PTHR38686:SF1">
    <property type="entry name" value="APOLIPOPROTEIN N-ACYLTRANSFERASE"/>
    <property type="match status" value="1"/>
</dbReference>
<dbReference type="GO" id="GO:0016410">
    <property type="term" value="F:N-acyltransferase activity"/>
    <property type="evidence" value="ECO:0007669"/>
    <property type="project" value="UniProtKB-UniRule"/>
</dbReference>
<evidence type="ECO:0000256" key="1">
    <source>
        <dbReference type="ARBA" id="ARBA00004651"/>
    </source>
</evidence>
<dbReference type="Gene3D" id="3.60.110.10">
    <property type="entry name" value="Carbon-nitrogen hydrolase"/>
    <property type="match status" value="1"/>
</dbReference>